<name>A0A481ZD35_9VIRU</name>
<dbReference type="InterPro" id="IPR006652">
    <property type="entry name" value="Kelch_1"/>
</dbReference>
<organism evidence="3">
    <name type="scientific">Pithovirus LCPAC406</name>
    <dbReference type="NCBI Taxonomy" id="2506599"/>
    <lineage>
        <taxon>Viruses</taxon>
        <taxon>Pithoviruses</taxon>
    </lineage>
</organism>
<gene>
    <name evidence="3" type="ORF">LCPAC406_01320</name>
</gene>
<sequence length="434" mass="47867">MACCRKHEKEKKDDNEFSPCGRWSSKASMITARELFAGASGPDQDSTGTLSIDSNPRAYVCGGTDINGNPLSLCEKYDPNTDTWTAIASMPEARSGCVGTFVPDYSKTQLETLGYIYVAGGSNGVLDKTDSLFRYNIKQNLWEIMDPLPIAVFNSNLDYLDDIGGPLAQLFIAVTGVDLPPCTDSQIIWLVGGKDTEKKTFFVFSNIQGEIVSEWFEGPDLPLFRTNPLVGRVFWRDAGITSFGVSNCASIVICGGRDGRGRIRRDVQLLIRDSRCNWKWIDTENNPSEIPDNILTLAIPMAQGDAGGELFPETLITGGRLILFGGDPEIQNQGPTQFGQFRFFNGRYQRDPILGPTKSRKSAWQITTSMPGFRTNFRALPLSQENSSEFGGNRVSRFLVVGGRTQDGVTDRSQLFQLPVLPPWIIIRGNRGDG</sequence>
<proteinExistence type="predicted"/>
<dbReference type="EMBL" id="MK500605">
    <property type="protein sequence ID" value="QBK93818.1"/>
    <property type="molecule type" value="Genomic_DNA"/>
</dbReference>
<dbReference type="PANTHER" id="PTHR46344:SF27">
    <property type="entry name" value="KELCH REPEAT SUPERFAMILY PROTEIN"/>
    <property type="match status" value="1"/>
</dbReference>
<dbReference type="SMART" id="SM00612">
    <property type="entry name" value="Kelch"/>
    <property type="match status" value="2"/>
</dbReference>
<dbReference type="PANTHER" id="PTHR46344">
    <property type="entry name" value="OS02G0202900 PROTEIN"/>
    <property type="match status" value="1"/>
</dbReference>
<evidence type="ECO:0000256" key="1">
    <source>
        <dbReference type="ARBA" id="ARBA00022441"/>
    </source>
</evidence>
<accession>A0A481ZD35</accession>
<dbReference type="Pfam" id="PF01344">
    <property type="entry name" value="Kelch_1"/>
    <property type="match status" value="2"/>
</dbReference>
<dbReference type="Gene3D" id="2.120.10.80">
    <property type="entry name" value="Kelch-type beta propeller"/>
    <property type="match status" value="1"/>
</dbReference>
<dbReference type="InterPro" id="IPR015915">
    <property type="entry name" value="Kelch-typ_b-propeller"/>
</dbReference>
<keyword evidence="1" id="KW-0880">Kelch repeat</keyword>
<keyword evidence="2" id="KW-0677">Repeat</keyword>
<dbReference type="SUPFAM" id="SSF117281">
    <property type="entry name" value="Kelch motif"/>
    <property type="match status" value="1"/>
</dbReference>
<reference evidence="3" key="1">
    <citation type="journal article" date="2019" name="MBio">
        <title>Virus Genomes from Deep Sea Sediments Expand the Ocean Megavirome and Support Independent Origins of Viral Gigantism.</title>
        <authorList>
            <person name="Backstrom D."/>
            <person name="Yutin N."/>
            <person name="Jorgensen S.L."/>
            <person name="Dharamshi J."/>
            <person name="Homa F."/>
            <person name="Zaremba-Niedwiedzka K."/>
            <person name="Spang A."/>
            <person name="Wolf Y.I."/>
            <person name="Koonin E.V."/>
            <person name="Ettema T.J."/>
        </authorList>
    </citation>
    <scope>NUCLEOTIDE SEQUENCE</scope>
</reference>
<protein>
    <submittedName>
        <fullName evidence="3">Galactose oxidase</fullName>
    </submittedName>
</protein>
<evidence type="ECO:0000313" key="3">
    <source>
        <dbReference type="EMBL" id="QBK93818.1"/>
    </source>
</evidence>
<evidence type="ECO:0000256" key="2">
    <source>
        <dbReference type="ARBA" id="ARBA00022737"/>
    </source>
</evidence>